<dbReference type="EMBL" id="AP019827">
    <property type="protein sequence ID" value="BBM40182.1"/>
    <property type="molecule type" value="Genomic_DNA"/>
</dbReference>
<dbReference type="SUPFAM" id="SSF56925">
    <property type="entry name" value="OMPA-like"/>
    <property type="match status" value="1"/>
</dbReference>
<reference evidence="4 5" key="1">
    <citation type="submission" date="2019-07" db="EMBL/GenBank/DDBJ databases">
        <title>Complete Genome Sequence of Leptotrichia shahii Strain JCM 16776.</title>
        <authorList>
            <person name="Watanabe S."/>
            <person name="Cui L."/>
        </authorList>
    </citation>
    <scope>NUCLEOTIDE SEQUENCE [LARGE SCALE GENOMIC DNA]</scope>
    <source>
        <strain evidence="4 5">JCM16776</strain>
    </source>
</reference>
<dbReference type="Pfam" id="PF13505">
    <property type="entry name" value="OMP_b-brl"/>
    <property type="match status" value="1"/>
</dbReference>
<keyword evidence="5" id="KW-1185">Reference proteome</keyword>
<dbReference type="InterPro" id="IPR027385">
    <property type="entry name" value="Beta-barrel_OMP"/>
</dbReference>
<gene>
    <name evidence="4" type="ORF">JCM16776_0396</name>
</gene>
<evidence type="ECO:0000256" key="1">
    <source>
        <dbReference type="ARBA" id="ARBA00022729"/>
    </source>
</evidence>
<name>A0A510JLH1_9FUSO</name>
<proteinExistence type="predicted"/>
<dbReference type="STRING" id="1122172.GCA_000373045_01223"/>
<sequence length="179" mass="19816">MKKLAMGLFLVLGLASFAAQNNIEVKAGYDFGGKYDIDDFSGSDKVKNGAFEVGAEYRYTMTSGIEVGAGIAYQGHKKLKDSNTVEGFDSIPVYATAKYNFDTGSSPVKPYLKADMGYSFNTNDFNDGMYYAAGLGVSYNNFNAELMYKENKSKIDTWWYDGNLNYKRVSLGIGYNFGF</sequence>
<dbReference type="Gene3D" id="2.40.160.20">
    <property type="match status" value="1"/>
</dbReference>
<dbReference type="InterPro" id="IPR011250">
    <property type="entry name" value="OMP/PagP_B-barrel"/>
</dbReference>
<dbReference type="RefSeq" id="WP_018450853.1">
    <property type="nucleotide sequence ID" value="NZ_AP019827.1"/>
</dbReference>
<feature type="signal peptide" evidence="2">
    <location>
        <begin position="1"/>
        <end position="18"/>
    </location>
</feature>
<dbReference type="Proteomes" id="UP000322617">
    <property type="component" value="Chromosome"/>
</dbReference>
<organism evidence="4 5">
    <name type="scientific">Leptotrichia shahii</name>
    <dbReference type="NCBI Taxonomy" id="157691"/>
    <lineage>
        <taxon>Bacteria</taxon>
        <taxon>Fusobacteriati</taxon>
        <taxon>Fusobacteriota</taxon>
        <taxon>Fusobacteriia</taxon>
        <taxon>Fusobacteriales</taxon>
        <taxon>Leptotrichiaceae</taxon>
        <taxon>Leptotrichia</taxon>
    </lineage>
</organism>
<evidence type="ECO:0000259" key="3">
    <source>
        <dbReference type="Pfam" id="PF13505"/>
    </source>
</evidence>
<protein>
    <recommendedName>
        <fullName evidence="3">Outer membrane protein beta-barrel domain-containing protein</fullName>
    </recommendedName>
</protein>
<dbReference type="KEGG" id="lsz:JCM16776_0396"/>
<dbReference type="AlphaFoldDB" id="A0A510JLH1"/>
<evidence type="ECO:0000313" key="5">
    <source>
        <dbReference type="Proteomes" id="UP000322617"/>
    </source>
</evidence>
<keyword evidence="1 2" id="KW-0732">Signal</keyword>
<dbReference type="OrthoDB" id="81819at2"/>
<evidence type="ECO:0000313" key="4">
    <source>
        <dbReference type="EMBL" id="BBM40182.1"/>
    </source>
</evidence>
<feature type="domain" description="Outer membrane protein beta-barrel" evidence="3">
    <location>
        <begin position="9"/>
        <end position="177"/>
    </location>
</feature>
<feature type="chain" id="PRO_5021731034" description="Outer membrane protein beta-barrel domain-containing protein" evidence="2">
    <location>
        <begin position="19"/>
        <end position="179"/>
    </location>
</feature>
<accession>A0A510JLH1</accession>
<evidence type="ECO:0000256" key="2">
    <source>
        <dbReference type="SAM" id="SignalP"/>
    </source>
</evidence>